<dbReference type="EMBL" id="JBHRTB010000010">
    <property type="protein sequence ID" value="MFC3143637.1"/>
    <property type="molecule type" value="Genomic_DNA"/>
</dbReference>
<comment type="caution">
    <text evidence="1">The sequence shown here is derived from an EMBL/GenBank/DDBJ whole genome shotgun (WGS) entry which is preliminary data.</text>
</comment>
<organism evidence="1 2">
    <name type="scientific">Psychromarinibacter halotolerans</name>
    <dbReference type="NCBI Taxonomy" id="1775175"/>
    <lineage>
        <taxon>Bacteria</taxon>
        <taxon>Pseudomonadati</taxon>
        <taxon>Pseudomonadota</taxon>
        <taxon>Alphaproteobacteria</taxon>
        <taxon>Rhodobacterales</taxon>
        <taxon>Paracoccaceae</taxon>
        <taxon>Psychromarinibacter</taxon>
    </lineage>
</organism>
<sequence>MDETLQLALPLLQPAQAQKHVTVNEALVRLDGLTHLTLQSVDTVVPPVSGDDGEAWGVPLGAVNAWDGHAGEVAVWSNGGWVYVQPQTGWRGWLVDQHVAVLHDGSGWVNGGVAASVNRAVSALNVLEFDHAIAAGASSVTAGVIPQYAMVFAVTARIKTAFTGALSDWDFGVAGATNRYGSGLGLSAGSWVSGITGQPVTYYADTPLVLTANGGDFAGGELRVAVHCFTASPPEV</sequence>
<name>A0ABV7GWW7_9RHOB</name>
<accession>A0ABV7GWW7</accession>
<protein>
    <submittedName>
        <fullName evidence="1">DUF2793 domain-containing protein</fullName>
    </submittedName>
</protein>
<evidence type="ECO:0000313" key="2">
    <source>
        <dbReference type="Proteomes" id="UP001595632"/>
    </source>
</evidence>
<dbReference type="RefSeq" id="WP_275630919.1">
    <property type="nucleotide sequence ID" value="NZ_JARGYD010000001.1"/>
</dbReference>
<proteinExistence type="predicted"/>
<gene>
    <name evidence="1" type="ORF">ACFOGP_13020</name>
</gene>
<dbReference type="Pfam" id="PF10983">
    <property type="entry name" value="DUF2793"/>
    <property type="match status" value="1"/>
</dbReference>
<dbReference type="Proteomes" id="UP001595632">
    <property type="component" value="Unassembled WGS sequence"/>
</dbReference>
<evidence type="ECO:0000313" key="1">
    <source>
        <dbReference type="EMBL" id="MFC3143637.1"/>
    </source>
</evidence>
<dbReference type="InterPro" id="IPR021251">
    <property type="entry name" value="DUF2793"/>
</dbReference>
<keyword evidence="2" id="KW-1185">Reference proteome</keyword>
<reference evidence="2" key="1">
    <citation type="journal article" date="2019" name="Int. J. Syst. Evol. Microbiol.">
        <title>The Global Catalogue of Microorganisms (GCM) 10K type strain sequencing project: providing services to taxonomists for standard genome sequencing and annotation.</title>
        <authorList>
            <consortium name="The Broad Institute Genomics Platform"/>
            <consortium name="The Broad Institute Genome Sequencing Center for Infectious Disease"/>
            <person name="Wu L."/>
            <person name="Ma J."/>
        </authorList>
    </citation>
    <scope>NUCLEOTIDE SEQUENCE [LARGE SCALE GENOMIC DNA]</scope>
    <source>
        <strain evidence="2">KCTC 52366</strain>
    </source>
</reference>